<proteinExistence type="predicted"/>
<feature type="transmembrane region" description="Helical" evidence="1">
    <location>
        <begin position="87"/>
        <end position="113"/>
    </location>
</feature>
<dbReference type="EMBL" id="JAHHQF010000042">
    <property type="protein sequence ID" value="MBT9281688.1"/>
    <property type="molecule type" value="Genomic_DNA"/>
</dbReference>
<protein>
    <submittedName>
        <fullName evidence="2">Uncharacterized protein</fullName>
    </submittedName>
</protein>
<keyword evidence="1" id="KW-0812">Transmembrane</keyword>
<feature type="transmembrane region" description="Helical" evidence="1">
    <location>
        <begin position="142"/>
        <end position="163"/>
    </location>
</feature>
<feature type="transmembrane region" description="Helical" evidence="1">
    <location>
        <begin position="6"/>
        <end position="26"/>
    </location>
</feature>
<accession>A0A947D2K6</accession>
<gene>
    <name evidence="2" type="ORF">KM312_03325</name>
</gene>
<reference evidence="2" key="1">
    <citation type="journal article" date="2021" name="Microbiology">
        <title>Metagenomic Analysis of the Microbial Community in the Underground Coal Fire Area (Kemerovo Region, Russia) Revealed Predominance of Thermophilic Members of the Phyla Deinococcus-thermus, Aquificae, and Firmicutes.</title>
        <authorList>
            <person name="Kadnikov V."/>
            <person name="Mardanov A.V."/>
            <person name="Beletsky A.V."/>
            <person name="Karnachuk O.V."/>
            <person name="Ravin N.V."/>
        </authorList>
    </citation>
    <scope>NUCLEOTIDE SEQUENCE</scope>
    <source>
        <strain evidence="2">RBS10-49</strain>
    </source>
</reference>
<dbReference type="AlphaFoldDB" id="A0A947D2K6"/>
<organism evidence="2 3">
    <name type="scientific">Hydrogenibacillus schlegelii</name>
    <name type="common">Bacillus schlegelii</name>
    <dbReference type="NCBI Taxonomy" id="1484"/>
    <lineage>
        <taxon>Bacteria</taxon>
        <taxon>Bacillati</taxon>
        <taxon>Bacillota</taxon>
        <taxon>Bacilli</taxon>
        <taxon>Bacillales</taxon>
        <taxon>Bacillales Family X. Incertae Sedis</taxon>
        <taxon>Hydrogenibacillus</taxon>
    </lineage>
</organism>
<comment type="caution">
    <text evidence="2">The sequence shown here is derived from an EMBL/GenBank/DDBJ whole genome shotgun (WGS) entry which is preliminary data.</text>
</comment>
<name>A0A947D2K6_HYDSH</name>
<keyword evidence="1" id="KW-0472">Membrane</keyword>
<dbReference type="Proteomes" id="UP000748108">
    <property type="component" value="Unassembled WGS sequence"/>
</dbReference>
<evidence type="ECO:0000256" key="1">
    <source>
        <dbReference type="SAM" id="Phobius"/>
    </source>
</evidence>
<sequence length="190" mass="22016">MAKILASNPCSYFLLIILVASLYFIIQRRKFFNDIFFYFLERNVRRKLNELKINVYDERNIISKIKRIEIENELISKFNGAGATNNLVNIIISVFTSFITTFITASVTIVATLSTVLMQKDKTENINTKPLFDNIISNLWEITLYALIITLILSWLASMLLSIRDEIKKIDYSTNLILINILRRHNGNSN</sequence>
<keyword evidence="1" id="KW-1133">Transmembrane helix</keyword>
<evidence type="ECO:0000313" key="2">
    <source>
        <dbReference type="EMBL" id="MBT9281688.1"/>
    </source>
</evidence>
<evidence type="ECO:0000313" key="3">
    <source>
        <dbReference type="Proteomes" id="UP000748108"/>
    </source>
</evidence>